<feature type="transmembrane region" description="Helical" evidence="8">
    <location>
        <begin position="141"/>
        <end position="164"/>
    </location>
</feature>
<feature type="transmembrane region" description="Helical" evidence="8">
    <location>
        <begin position="17"/>
        <end position="39"/>
    </location>
</feature>
<dbReference type="Gene3D" id="1.20.1250.20">
    <property type="entry name" value="MFS general substrate transporter like domains"/>
    <property type="match status" value="1"/>
</dbReference>
<dbReference type="EMBL" id="CP006905">
    <property type="protein sequence ID" value="AIY82961.1"/>
    <property type="molecule type" value="Genomic_DNA"/>
</dbReference>
<dbReference type="Proteomes" id="UP000030635">
    <property type="component" value="Chromosome"/>
</dbReference>
<dbReference type="GO" id="GO:0022857">
    <property type="term" value="F:transmembrane transporter activity"/>
    <property type="evidence" value="ECO:0007669"/>
    <property type="project" value="InterPro"/>
</dbReference>
<gene>
    <name evidence="10" type="ORF">U729_721</name>
</gene>
<dbReference type="PRINTS" id="PR01036">
    <property type="entry name" value="TCRTETB"/>
</dbReference>
<keyword evidence="11" id="KW-1185">Reference proteome</keyword>
<dbReference type="NCBIfam" id="TIGR00711">
    <property type="entry name" value="efflux_EmrB"/>
    <property type="match status" value="1"/>
</dbReference>
<keyword evidence="6 8" id="KW-1133">Transmembrane helix</keyword>
<dbReference type="KEGG" id="cbv:U729_721"/>
<evidence type="ECO:0000256" key="5">
    <source>
        <dbReference type="ARBA" id="ARBA00022692"/>
    </source>
</evidence>
<proteinExistence type="inferred from homology"/>
<feature type="transmembrane region" description="Helical" evidence="8">
    <location>
        <begin position="232"/>
        <end position="250"/>
    </location>
</feature>
<feature type="transmembrane region" description="Helical" evidence="8">
    <location>
        <begin position="107"/>
        <end position="129"/>
    </location>
</feature>
<evidence type="ECO:0000256" key="6">
    <source>
        <dbReference type="ARBA" id="ARBA00022989"/>
    </source>
</evidence>
<evidence type="ECO:0000256" key="8">
    <source>
        <dbReference type="SAM" id="Phobius"/>
    </source>
</evidence>
<evidence type="ECO:0000256" key="2">
    <source>
        <dbReference type="ARBA" id="ARBA00008537"/>
    </source>
</evidence>
<evidence type="ECO:0000313" key="11">
    <source>
        <dbReference type="Proteomes" id="UP000030635"/>
    </source>
</evidence>
<feature type="transmembrane region" description="Helical" evidence="8">
    <location>
        <begin position="271"/>
        <end position="294"/>
    </location>
</feature>
<dbReference type="RefSeq" id="WP_039311705.1">
    <property type="nucleotide sequence ID" value="NZ_CP006905.1"/>
</dbReference>
<dbReference type="AlphaFoldDB" id="A0A0A7FVV1"/>
<evidence type="ECO:0000256" key="4">
    <source>
        <dbReference type="ARBA" id="ARBA00022475"/>
    </source>
</evidence>
<feature type="transmembrane region" description="Helical" evidence="8">
    <location>
        <begin position="83"/>
        <end position="101"/>
    </location>
</feature>
<comment type="similarity">
    <text evidence="2">Belongs to the major facilitator superfamily. EmrB family.</text>
</comment>
<dbReference type="PROSITE" id="PS50850">
    <property type="entry name" value="MFS"/>
    <property type="match status" value="1"/>
</dbReference>
<dbReference type="PANTHER" id="PTHR42718">
    <property type="entry name" value="MAJOR FACILITATOR SUPERFAMILY MULTIDRUG TRANSPORTER MFSC"/>
    <property type="match status" value="1"/>
</dbReference>
<feature type="transmembrane region" description="Helical" evidence="8">
    <location>
        <begin position="170"/>
        <end position="191"/>
    </location>
</feature>
<keyword evidence="3" id="KW-0813">Transport</keyword>
<evidence type="ECO:0000256" key="7">
    <source>
        <dbReference type="ARBA" id="ARBA00023136"/>
    </source>
</evidence>
<dbReference type="GO" id="GO:0005886">
    <property type="term" value="C:plasma membrane"/>
    <property type="evidence" value="ECO:0007669"/>
    <property type="project" value="UniProtKB-SubCell"/>
</dbReference>
<dbReference type="InterPro" id="IPR011701">
    <property type="entry name" value="MFS"/>
</dbReference>
<dbReference type="InterPro" id="IPR020846">
    <property type="entry name" value="MFS_dom"/>
</dbReference>
<dbReference type="PROSITE" id="PS51257">
    <property type="entry name" value="PROKAR_LIPOPROTEIN"/>
    <property type="match status" value="1"/>
</dbReference>
<dbReference type="STRING" id="1561.NPD11_2285"/>
<keyword evidence="5 8" id="KW-0812">Transmembrane</keyword>
<feature type="transmembrane region" description="Helical" evidence="8">
    <location>
        <begin position="441"/>
        <end position="466"/>
    </location>
</feature>
<evidence type="ECO:0000313" key="10">
    <source>
        <dbReference type="EMBL" id="AIY82961.1"/>
    </source>
</evidence>
<accession>A0A0A7FVV1</accession>
<evidence type="ECO:0000259" key="9">
    <source>
        <dbReference type="PROSITE" id="PS50850"/>
    </source>
</evidence>
<dbReference type="InterPro" id="IPR036259">
    <property type="entry name" value="MFS_trans_sf"/>
</dbReference>
<organism evidence="10 11">
    <name type="scientific">Clostridium baratii str. Sullivan</name>
    <dbReference type="NCBI Taxonomy" id="1415775"/>
    <lineage>
        <taxon>Bacteria</taxon>
        <taxon>Bacillati</taxon>
        <taxon>Bacillota</taxon>
        <taxon>Clostridia</taxon>
        <taxon>Eubacteriales</taxon>
        <taxon>Clostridiaceae</taxon>
        <taxon>Clostridium</taxon>
    </lineage>
</organism>
<feature type="transmembrane region" description="Helical" evidence="8">
    <location>
        <begin position="397"/>
        <end position="421"/>
    </location>
</feature>
<keyword evidence="7 8" id="KW-0472">Membrane</keyword>
<protein>
    <submittedName>
        <fullName evidence="10">Drug resistance MFS transporter, drug:H+ antiporter-2 family protein</fullName>
    </submittedName>
</protein>
<dbReference type="CDD" id="cd17321">
    <property type="entry name" value="MFS_MMR_MDR_like"/>
    <property type="match status" value="1"/>
</dbReference>
<dbReference type="InterPro" id="IPR004638">
    <property type="entry name" value="EmrB-like"/>
</dbReference>
<sequence>MDEVKEENFDESKKWKILICVVVMTFMSCVDGSIVNVALPKIAYDLHESMMGVQWIVTSYLIVISAIVLLCGRIGDIKGKCNVFKIGVLIFTIGSLCSGLSKSLSLLIISRIIQGCGAACTMANNMGIITSTFSDKGRGKAMGISASAVALGVMVGPALGGILVSIRWDLIFWINIPIGIIAFIASCKILPKFKTNRNEKIDIRGTLVFTIFIVVSTLSITKGEYIGYTNKLIILGFLISIVALGVFLYLQKTIESPVLDLSLFKNKLFSLSIICSALSFLATSCVTIILPFYLEQALNLSAFDAGMFLMIYPLALSVSAPVSGSLSDKFDGKIISLCGSVVLTTGLFLMATVHEGTSLVYLGIFNGLMGLGNGIFKSPNNSLVMARVEKKNLGIAGSVNSLFRNLAMVYGFTLATTLLYDRMSSKLGYKVSNYVPGREDVFIYGMDFVFLIAGIISTVGVIFAIIRYFKIKGQN</sequence>
<dbReference type="eggNOG" id="COG2814">
    <property type="taxonomic scope" value="Bacteria"/>
</dbReference>
<feature type="transmembrane region" description="Helical" evidence="8">
    <location>
        <begin position="51"/>
        <end position="71"/>
    </location>
</feature>
<dbReference type="Gene3D" id="1.20.1720.10">
    <property type="entry name" value="Multidrug resistance protein D"/>
    <property type="match status" value="1"/>
</dbReference>
<feature type="transmembrane region" description="Helical" evidence="8">
    <location>
        <begin position="203"/>
        <end position="220"/>
    </location>
</feature>
<feature type="transmembrane region" description="Helical" evidence="8">
    <location>
        <begin position="334"/>
        <end position="353"/>
    </location>
</feature>
<dbReference type="HOGENOM" id="CLU_000960_28_3_9"/>
<feature type="domain" description="Major facilitator superfamily (MFS) profile" evidence="9">
    <location>
        <begin position="17"/>
        <end position="472"/>
    </location>
</feature>
<feature type="transmembrane region" description="Helical" evidence="8">
    <location>
        <begin position="359"/>
        <end position="376"/>
    </location>
</feature>
<dbReference type="SUPFAM" id="SSF103473">
    <property type="entry name" value="MFS general substrate transporter"/>
    <property type="match status" value="1"/>
</dbReference>
<dbReference type="PANTHER" id="PTHR42718:SF9">
    <property type="entry name" value="MAJOR FACILITATOR SUPERFAMILY MULTIDRUG TRANSPORTER MFSC"/>
    <property type="match status" value="1"/>
</dbReference>
<dbReference type="Pfam" id="PF07690">
    <property type="entry name" value="MFS_1"/>
    <property type="match status" value="1"/>
</dbReference>
<feature type="transmembrane region" description="Helical" evidence="8">
    <location>
        <begin position="300"/>
        <end position="322"/>
    </location>
</feature>
<comment type="subcellular location">
    <subcellularLocation>
        <location evidence="1">Cell membrane</location>
        <topology evidence="1">Multi-pass membrane protein</topology>
    </subcellularLocation>
</comment>
<name>A0A0A7FVV1_9CLOT</name>
<dbReference type="OrthoDB" id="102502at2"/>
<evidence type="ECO:0000256" key="3">
    <source>
        <dbReference type="ARBA" id="ARBA00022448"/>
    </source>
</evidence>
<evidence type="ECO:0000256" key="1">
    <source>
        <dbReference type="ARBA" id="ARBA00004651"/>
    </source>
</evidence>
<reference evidence="10 11" key="1">
    <citation type="journal article" date="2015" name="Infect. Genet. Evol.">
        <title>Genomic sequences of six botulinum neurotoxin-producing strains representing three clostridial species illustrate the mobility and diversity of botulinum neurotoxin genes.</title>
        <authorList>
            <person name="Smith T.J."/>
            <person name="Hill K.K."/>
            <person name="Xie G."/>
            <person name="Foley B.T."/>
            <person name="Williamson C.H."/>
            <person name="Foster J.T."/>
            <person name="Johnson S.L."/>
            <person name="Chertkov O."/>
            <person name="Teshima H."/>
            <person name="Gibbons H.S."/>
            <person name="Johnsky L.A."/>
            <person name="Karavis M.A."/>
            <person name="Smith L.A."/>
        </authorList>
    </citation>
    <scope>NUCLEOTIDE SEQUENCE [LARGE SCALE GENOMIC DNA]</scope>
    <source>
        <strain evidence="10">Sullivan</strain>
    </source>
</reference>
<keyword evidence="4" id="KW-1003">Cell membrane</keyword>